<dbReference type="HAMAP" id="MF_00226_B">
    <property type="entry name" value="CinA_B"/>
    <property type="match status" value="1"/>
</dbReference>
<organism evidence="3 4">
    <name type="scientific">Pseudonocardia oroxyli</name>
    <dbReference type="NCBI Taxonomy" id="366584"/>
    <lineage>
        <taxon>Bacteria</taxon>
        <taxon>Bacillati</taxon>
        <taxon>Actinomycetota</taxon>
        <taxon>Actinomycetes</taxon>
        <taxon>Pseudonocardiales</taxon>
        <taxon>Pseudonocardiaceae</taxon>
        <taxon>Pseudonocardia</taxon>
    </lineage>
</organism>
<dbReference type="STRING" id="366584.SAMN05216377_113101"/>
<dbReference type="PANTHER" id="PTHR13939">
    <property type="entry name" value="NICOTINAMIDE-NUCLEOTIDE AMIDOHYDROLASE PNCC"/>
    <property type="match status" value="1"/>
</dbReference>
<dbReference type="InterPro" id="IPR036653">
    <property type="entry name" value="CinA-like_C"/>
</dbReference>
<dbReference type="SUPFAM" id="SSF142433">
    <property type="entry name" value="CinA-like"/>
    <property type="match status" value="1"/>
</dbReference>
<feature type="domain" description="MoaB/Mog" evidence="2">
    <location>
        <begin position="2"/>
        <end position="171"/>
    </location>
</feature>
<dbReference type="Pfam" id="PF00994">
    <property type="entry name" value="MoCF_biosynth"/>
    <property type="match status" value="1"/>
</dbReference>
<dbReference type="NCBIfam" id="TIGR00199">
    <property type="entry name" value="PncC_domain"/>
    <property type="match status" value="1"/>
</dbReference>
<dbReference type="PANTHER" id="PTHR13939:SF0">
    <property type="entry name" value="NMN AMIDOHYDROLASE-LIKE PROTEIN YFAY"/>
    <property type="match status" value="1"/>
</dbReference>
<dbReference type="SUPFAM" id="SSF53218">
    <property type="entry name" value="Molybdenum cofactor biosynthesis proteins"/>
    <property type="match status" value="1"/>
</dbReference>
<reference evidence="3 4" key="1">
    <citation type="submission" date="2016-10" db="EMBL/GenBank/DDBJ databases">
        <authorList>
            <person name="de Groot N.N."/>
        </authorList>
    </citation>
    <scope>NUCLEOTIDE SEQUENCE [LARGE SCALE GENOMIC DNA]</scope>
    <source>
        <strain evidence="3 4">CGMCC 4.3143</strain>
    </source>
</reference>
<dbReference type="Gene3D" id="3.90.950.20">
    <property type="entry name" value="CinA-like"/>
    <property type="match status" value="1"/>
</dbReference>
<dbReference type="EMBL" id="FNBE01000013">
    <property type="protein sequence ID" value="SDG60741.1"/>
    <property type="molecule type" value="Genomic_DNA"/>
</dbReference>
<sequence>MTGSELLTGAVRDANGPWVARELGELGFEVARIEIVGDRPADLVAALEHVAEFDLVVTSGGLGPTADDLTTEIVAGYVGAPLELDETMQALIHRRVARWAERTGFAGPALDEATRKQAMVPRGAVALEPVGTAPGLVVRKPAGPLVVVLPGPPRELQGMWPAVLAAPPVVELLATVPRAEPRSLRFFGLPESEIAQTLREMERARDLSAVEVTTCLRRSELEVDLHPLPGAEELAAEIADEIVSRHRKNLISAFGTTTDELLAAALVEHGLTVATGESCTGGMVAARLVDRAGSSAYVNGGVVAYSNEAKTALLGVPAEMIAEHGAVSPEVARALADGARERFGASIGVGVTGVAGPGGGTEAKPVGYVCFCVTTADGLVITRDPVLPGSRGDIRERSTDLAMHLLLRAAGGLPR</sequence>
<dbReference type="InterPro" id="IPR050101">
    <property type="entry name" value="CinA"/>
</dbReference>
<gene>
    <name evidence="3" type="ORF">SAMN05216377_113101</name>
</gene>
<dbReference type="InterPro" id="IPR008136">
    <property type="entry name" value="CinA_C"/>
</dbReference>
<dbReference type="InterPro" id="IPR036425">
    <property type="entry name" value="MoaB/Mog-like_dom_sf"/>
</dbReference>
<dbReference type="PIRSF" id="PIRSF006728">
    <property type="entry name" value="CinA"/>
    <property type="match status" value="1"/>
</dbReference>
<accession>A0A1G7VMB4</accession>
<comment type="similarity">
    <text evidence="1">Belongs to the CinA family.</text>
</comment>
<evidence type="ECO:0000256" key="1">
    <source>
        <dbReference type="HAMAP-Rule" id="MF_00226"/>
    </source>
</evidence>
<dbReference type="InterPro" id="IPR008135">
    <property type="entry name" value="Competence-induced_CinA"/>
</dbReference>
<evidence type="ECO:0000313" key="3">
    <source>
        <dbReference type="EMBL" id="SDG60741.1"/>
    </source>
</evidence>
<proteinExistence type="inferred from homology"/>
<dbReference type="Gene3D" id="3.40.980.10">
    <property type="entry name" value="MoaB/Mog-like domain"/>
    <property type="match status" value="1"/>
</dbReference>
<evidence type="ECO:0000313" key="4">
    <source>
        <dbReference type="Proteomes" id="UP000198967"/>
    </source>
</evidence>
<dbReference type="Pfam" id="PF02464">
    <property type="entry name" value="CinA"/>
    <property type="match status" value="1"/>
</dbReference>
<dbReference type="CDD" id="cd00885">
    <property type="entry name" value="cinA"/>
    <property type="match status" value="1"/>
</dbReference>
<dbReference type="AlphaFoldDB" id="A0A1G7VMB4"/>
<dbReference type="SMART" id="SM00852">
    <property type="entry name" value="MoCF_biosynth"/>
    <property type="match status" value="1"/>
</dbReference>
<evidence type="ECO:0000259" key="2">
    <source>
        <dbReference type="SMART" id="SM00852"/>
    </source>
</evidence>
<dbReference type="InterPro" id="IPR001453">
    <property type="entry name" value="MoaB/Mog_dom"/>
</dbReference>
<dbReference type="Proteomes" id="UP000198967">
    <property type="component" value="Unassembled WGS sequence"/>
</dbReference>
<name>A0A1G7VMB4_PSEOR</name>
<keyword evidence="4" id="KW-1185">Reference proteome</keyword>
<dbReference type="NCBIfam" id="NF001813">
    <property type="entry name" value="PRK00549.1"/>
    <property type="match status" value="1"/>
</dbReference>
<protein>
    <recommendedName>
        <fullName evidence="1">CinA-like protein</fullName>
    </recommendedName>
</protein>